<evidence type="ECO:0000256" key="1">
    <source>
        <dbReference type="ARBA" id="ARBA00001933"/>
    </source>
</evidence>
<keyword evidence="8" id="KW-1133">Transmembrane helix</keyword>
<accession>A0A1I0ZSB4</accession>
<dbReference type="NCBIfam" id="NF033131">
    <property type="entry name" value="vanT-G-Cterm"/>
    <property type="match status" value="1"/>
</dbReference>
<evidence type="ECO:0000256" key="7">
    <source>
        <dbReference type="SAM" id="Coils"/>
    </source>
</evidence>
<comment type="function">
    <text evidence="4">Catalyzes the interconversion of L-alanine and D-alanine. May also act on other amino acids.</text>
</comment>
<dbReference type="GO" id="GO:0016747">
    <property type="term" value="F:acyltransferase activity, transferring groups other than amino-acyl groups"/>
    <property type="evidence" value="ECO:0007669"/>
    <property type="project" value="InterPro"/>
</dbReference>
<dbReference type="Gene3D" id="3.20.20.10">
    <property type="entry name" value="Alanine racemase"/>
    <property type="match status" value="1"/>
</dbReference>
<dbReference type="HAMAP" id="MF_01201">
    <property type="entry name" value="Ala_racemase"/>
    <property type="match status" value="1"/>
</dbReference>
<reference evidence="10 11" key="1">
    <citation type="submission" date="2016-10" db="EMBL/GenBank/DDBJ databases">
        <authorList>
            <person name="de Groot N.N."/>
        </authorList>
    </citation>
    <scope>NUCLEOTIDE SEQUENCE [LARGE SCALE GENOMIC DNA]</scope>
    <source>
        <strain evidence="10 11">DSM 5522</strain>
    </source>
</reference>
<dbReference type="RefSeq" id="WP_092873649.1">
    <property type="nucleotide sequence ID" value="NZ_FOJY01000017.1"/>
</dbReference>
<dbReference type="Proteomes" id="UP000198838">
    <property type="component" value="Unassembled WGS sequence"/>
</dbReference>
<dbReference type="Pfam" id="PF01757">
    <property type="entry name" value="Acyl_transf_3"/>
    <property type="match status" value="1"/>
</dbReference>
<dbReference type="InterPro" id="IPR029066">
    <property type="entry name" value="PLP-binding_barrel"/>
</dbReference>
<dbReference type="GO" id="GO:0005829">
    <property type="term" value="C:cytosol"/>
    <property type="evidence" value="ECO:0007669"/>
    <property type="project" value="TreeGrafter"/>
</dbReference>
<feature type="transmembrane region" description="Helical" evidence="8">
    <location>
        <begin position="274"/>
        <end position="293"/>
    </location>
</feature>
<evidence type="ECO:0000313" key="11">
    <source>
        <dbReference type="Proteomes" id="UP000198838"/>
    </source>
</evidence>
<dbReference type="InterPro" id="IPR011079">
    <property type="entry name" value="Ala_racemase_C"/>
</dbReference>
<dbReference type="EC" id="5.1.1.1" evidence="4"/>
<dbReference type="GO" id="GO:0030632">
    <property type="term" value="P:D-alanine biosynthetic process"/>
    <property type="evidence" value="ECO:0007669"/>
    <property type="project" value="UniProtKB-UniRule"/>
</dbReference>
<evidence type="ECO:0000259" key="9">
    <source>
        <dbReference type="SMART" id="SM01005"/>
    </source>
</evidence>
<evidence type="ECO:0000256" key="6">
    <source>
        <dbReference type="PIRSR" id="PIRSR600821-52"/>
    </source>
</evidence>
<dbReference type="UniPathway" id="UPA00042">
    <property type="reaction ID" value="UER00497"/>
</dbReference>
<comment type="pathway">
    <text evidence="4">Amino-acid biosynthesis; D-alanine biosynthesis; D-alanine from L-alanine: step 1/1.</text>
</comment>
<dbReference type="PRINTS" id="PR00992">
    <property type="entry name" value="ALARACEMASE"/>
</dbReference>
<evidence type="ECO:0000256" key="2">
    <source>
        <dbReference type="ARBA" id="ARBA00022898"/>
    </source>
</evidence>
<keyword evidence="2 4" id="KW-0663">Pyridoxal phosphate</keyword>
<evidence type="ECO:0000256" key="5">
    <source>
        <dbReference type="PIRSR" id="PIRSR600821-50"/>
    </source>
</evidence>
<sequence length="707" mass="80724">MLKKEKYIAIDYFRIIAALLIVAIHTAPLITYTETGNLILERVIGRLAVPFFFMTTGFFLITRYRKDDSNLINFQKKTAFYYAIAIIIYIPLNIYTGYFKVDNLLPNIIKDTVFDGTMYHLWYLPASIMAASLVWYLLKKFDYQKSFIILLILYILGLMGDSYYNLACKIPVLKSFYDLIFQVSDYTRNGLFFAPVFFLLGGYISDKEKIISLKKSLIGFGIFFTLMLIEALIINNLNLKRHDAMYIFLIPCMWFLFNFLLNFRKKRLKGLGRISLIVYIIHPLMIVFIRLISKITALKILIENSLLFYFEVCVLSIIFALFVDKIRKKLKSENKNRESLKDRAYLEINIKNLKSNVREIKKAMPKKAKLMAVVKANAYGHGDFEIATNLCKMGVSAFAVATIDEAISLRNYGVKGEILILGYTSPLEAKRLSKYDITQSLIDYDYAKKLNEQGYKVKTHLKVDTGMHRLGFSYQDKEKILKAFSMKNLKIDGIFSHLCVADSYEESDVEFTKLQIKRFFEVTNYLKENGQKPKTHIQSSYGFLNYPEIECDYVRAGICLYGVLSSPKDKTKLKLDLKPVLSLRSKIVLTRNIKAGESVGYGRAFVAQQDSKIAVVPLGYGDGYPRNLSFCDNYVLVSGKKAAVIGKICMDQLIIDITDIPMAKCGSIVTLVGKDAGEEIQSVVVADNSETINNEFLCRMGGRLKIV</sequence>
<keyword evidence="11" id="KW-1185">Reference proteome</keyword>
<feature type="binding site" evidence="4 6">
    <location>
        <position position="650"/>
    </location>
    <ligand>
        <name>substrate</name>
    </ligand>
</feature>
<dbReference type="Gene3D" id="2.40.37.10">
    <property type="entry name" value="Lyase, Ornithine Decarboxylase, Chain A, domain 1"/>
    <property type="match status" value="1"/>
</dbReference>
<feature type="transmembrane region" description="Helical" evidence="8">
    <location>
        <begin position="43"/>
        <end position="61"/>
    </location>
</feature>
<dbReference type="Pfam" id="PF01168">
    <property type="entry name" value="Ala_racemase_N"/>
    <property type="match status" value="1"/>
</dbReference>
<feature type="transmembrane region" description="Helical" evidence="8">
    <location>
        <begin position="147"/>
        <end position="166"/>
    </location>
</feature>
<evidence type="ECO:0000256" key="8">
    <source>
        <dbReference type="SAM" id="Phobius"/>
    </source>
</evidence>
<protein>
    <recommendedName>
        <fullName evidence="4">Alanine racemase</fullName>
        <ecNumber evidence="4">5.1.1.1</ecNumber>
    </recommendedName>
</protein>
<feature type="modified residue" description="N6-(pyridoxal phosphate)lysine" evidence="4 5">
    <location>
        <position position="375"/>
    </location>
</feature>
<feature type="transmembrane region" description="Helical" evidence="8">
    <location>
        <begin position="217"/>
        <end position="238"/>
    </location>
</feature>
<feature type="transmembrane region" description="Helical" evidence="8">
    <location>
        <begin position="305"/>
        <end position="323"/>
    </location>
</feature>
<feature type="binding site" evidence="4 6">
    <location>
        <position position="469"/>
    </location>
    <ligand>
        <name>substrate</name>
    </ligand>
</feature>
<feature type="active site" description="Proton acceptor; specific for D-alanine" evidence="4">
    <location>
        <position position="375"/>
    </location>
</feature>
<feature type="transmembrane region" description="Helical" evidence="8">
    <location>
        <begin position="186"/>
        <end position="205"/>
    </location>
</feature>
<dbReference type="NCBIfam" id="TIGR00492">
    <property type="entry name" value="alr"/>
    <property type="match status" value="1"/>
</dbReference>
<gene>
    <name evidence="10" type="ORF">SAMN05216249_11739</name>
</gene>
<dbReference type="OrthoDB" id="9813814at2"/>
<dbReference type="InterPro" id="IPR001608">
    <property type="entry name" value="Ala_racemase_N"/>
</dbReference>
<feature type="coiled-coil region" evidence="7">
    <location>
        <begin position="323"/>
        <end position="363"/>
    </location>
</feature>
<feature type="transmembrane region" description="Helical" evidence="8">
    <location>
        <begin position="81"/>
        <end position="99"/>
    </location>
</feature>
<feature type="active site" description="Proton acceptor; specific for L-alanine" evidence="4">
    <location>
        <position position="601"/>
    </location>
</feature>
<dbReference type="InterPro" id="IPR020622">
    <property type="entry name" value="Ala_racemase_pyridoxalP-BS"/>
</dbReference>
<keyword evidence="3 4" id="KW-0413">Isomerase</keyword>
<dbReference type="PANTHER" id="PTHR30511:SF0">
    <property type="entry name" value="ALANINE RACEMASE, CATABOLIC-RELATED"/>
    <property type="match status" value="1"/>
</dbReference>
<evidence type="ECO:0000256" key="3">
    <source>
        <dbReference type="ARBA" id="ARBA00023235"/>
    </source>
</evidence>
<name>A0A1I0ZSB4_9FIRM</name>
<feature type="transmembrane region" description="Helical" evidence="8">
    <location>
        <begin position="12"/>
        <end position="31"/>
    </location>
</feature>
<keyword evidence="8" id="KW-0472">Membrane</keyword>
<feature type="transmembrane region" description="Helical" evidence="8">
    <location>
        <begin position="244"/>
        <end position="262"/>
    </location>
</feature>
<organism evidence="10 11">
    <name type="scientific">Acetitomaculum ruminis DSM 5522</name>
    <dbReference type="NCBI Taxonomy" id="1120918"/>
    <lineage>
        <taxon>Bacteria</taxon>
        <taxon>Bacillati</taxon>
        <taxon>Bacillota</taxon>
        <taxon>Clostridia</taxon>
        <taxon>Lachnospirales</taxon>
        <taxon>Lachnospiraceae</taxon>
        <taxon>Acetitomaculum</taxon>
    </lineage>
</organism>
<dbReference type="EMBL" id="FOJY01000017">
    <property type="protein sequence ID" value="SFB28699.1"/>
    <property type="molecule type" value="Genomic_DNA"/>
</dbReference>
<keyword evidence="7" id="KW-0175">Coiled coil</keyword>
<dbReference type="AlphaFoldDB" id="A0A1I0ZSB4"/>
<keyword evidence="8" id="KW-0812">Transmembrane</keyword>
<evidence type="ECO:0000256" key="4">
    <source>
        <dbReference type="HAMAP-Rule" id="MF_01201"/>
    </source>
</evidence>
<feature type="domain" description="Alanine racemase C-terminal" evidence="9">
    <location>
        <begin position="580"/>
        <end position="707"/>
    </location>
</feature>
<evidence type="ECO:0000313" key="10">
    <source>
        <dbReference type="EMBL" id="SFB28699.1"/>
    </source>
</evidence>
<feature type="transmembrane region" description="Helical" evidence="8">
    <location>
        <begin position="119"/>
        <end position="138"/>
    </location>
</feature>
<dbReference type="Pfam" id="PF00842">
    <property type="entry name" value="Ala_racemase_C"/>
    <property type="match status" value="1"/>
</dbReference>
<dbReference type="GO" id="GO:0008784">
    <property type="term" value="F:alanine racemase activity"/>
    <property type="evidence" value="ECO:0007669"/>
    <property type="project" value="UniProtKB-UniRule"/>
</dbReference>
<comment type="similarity">
    <text evidence="4">Belongs to the alanine racemase family.</text>
</comment>
<proteinExistence type="inferred from homology"/>
<dbReference type="InterPro" id="IPR002656">
    <property type="entry name" value="Acyl_transf_3_dom"/>
</dbReference>
<dbReference type="GO" id="GO:0030170">
    <property type="term" value="F:pyridoxal phosphate binding"/>
    <property type="evidence" value="ECO:0007669"/>
    <property type="project" value="UniProtKB-UniRule"/>
</dbReference>
<dbReference type="STRING" id="1120918.SAMN05216249_11739"/>
<dbReference type="PANTHER" id="PTHR30511">
    <property type="entry name" value="ALANINE RACEMASE"/>
    <property type="match status" value="1"/>
</dbReference>
<dbReference type="PROSITE" id="PS00395">
    <property type="entry name" value="ALANINE_RACEMASE"/>
    <property type="match status" value="1"/>
</dbReference>
<dbReference type="FunFam" id="3.20.20.10:FF:000002">
    <property type="entry name" value="Alanine racemase"/>
    <property type="match status" value="1"/>
</dbReference>
<comment type="catalytic activity">
    <reaction evidence="4">
        <text>L-alanine = D-alanine</text>
        <dbReference type="Rhea" id="RHEA:20249"/>
        <dbReference type="ChEBI" id="CHEBI:57416"/>
        <dbReference type="ChEBI" id="CHEBI:57972"/>
        <dbReference type="EC" id="5.1.1.1"/>
    </reaction>
</comment>
<dbReference type="SMART" id="SM01005">
    <property type="entry name" value="Ala_racemase_C"/>
    <property type="match status" value="1"/>
</dbReference>
<dbReference type="SUPFAM" id="SSF51419">
    <property type="entry name" value="PLP-binding barrel"/>
    <property type="match status" value="1"/>
</dbReference>
<dbReference type="InterPro" id="IPR000821">
    <property type="entry name" value="Ala_racemase"/>
</dbReference>
<comment type="cofactor">
    <cofactor evidence="1 4 5">
        <name>pyridoxal 5'-phosphate</name>
        <dbReference type="ChEBI" id="CHEBI:597326"/>
    </cofactor>
</comment>
<dbReference type="SUPFAM" id="SSF50621">
    <property type="entry name" value="Alanine racemase C-terminal domain-like"/>
    <property type="match status" value="1"/>
</dbReference>
<dbReference type="InterPro" id="IPR009006">
    <property type="entry name" value="Ala_racemase/Decarboxylase_C"/>
</dbReference>